<dbReference type="GO" id="GO:0016903">
    <property type="term" value="F:oxidoreductase activity, acting on the aldehyde or oxo group of donors"/>
    <property type="evidence" value="ECO:0007669"/>
    <property type="project" value="InterPro"/>
</dbReference>
<dbReference type="AlphaFoldDB" id="E6WP37"/>
<proteinExistence type="predicted"/>
<dbReference type="InterPro" id="IPR051457">
    <property type="entry name" value="2-oxoacid:Fd_oxidoreductase"/>
</dbReference>
<name>E6WP37_PSEUU</name>
<dbReference type="EMBL" id="CP002446">
    <property type="protein sequence ID" value="ADV25936.1"/>
    <property type="molecule type" value="Genomic_DNA"/>
</dbReference>
<dbReference type="KEGG" id="psu:Psesu_0073"/>
<dbReference type="InterPro" id="IPR009014">
    <property type="entry name" value="Transketo_C/PFOR_II"/>
</dbReference>
<dbReference type="Pfam" id="PF01558">
    <property type="entry name" value="POR"/>
    <property type="match status" value="1"/>
</dbReference>
<dbReference type="InterPro" id="IPR019752">
    <property type="entry name" value="Pyrv/ketoisovalerate_OxRed_cat"/>
</dbReference>
<dbReference type="OrthoDB" id="9803617at2"/>
<evidence type="ECO:0000259" key="2">
    <source>
        <dbReference type="Pfam" id="PF01558"/>
    </source>
</evidence>
<gene>
    <name evidence="4" type="ordered locus">Psesu_0073</name>
</gene>
<keyword evidence="1" id="KW-0560">Oxidoreductase</keyword>
<dbReference type="eggNOG" id="COG4231">
    <property type="taxonomic scope" value="Bacteria"/>
</dbReference>
<dbReference type="InterPro" id="IPR002869">
    <property type="entry name" value="Pyrv_flavodox_OxRed_cen"/>
</dbReference>
<dbReference type="STRING" id="743721.Psesu_0073"/>
<organism evidence="4 5">
    <name type="scientific">Pseudoxanthomonas suwonensis (strain 11-1)</name>
    <dbReference type="NCBI Taxonomy" id="743721"/>
    <lineage>
        <taxon>Bacteria</taxon>
        <taxon>Pseudomonadati</taxon>
        <taxon>Pseudomonadota</taxon>
        <taxon>Gammaproteobacteria</taxon>
        <taxon>Lysobacterales</taxon>
        <taxon>Lysobacteraceae</taxon>
        <taxon>Pseudoxanthomonas</taxon>
    </lineage>
</organism>
<dbReference type="InterPro" id="IPR002880">
    <property type="entry name" value="Pyrv_Fd/Flavodoxin_OxRdtase_N"/>
</dbReference>
<dbReference type="InterPro" id="IPR029061">
    <property type="entry name" value="THDP-binding"/>
</dbReference>
<evidence type="ECO:0000313" key="4">
    <source>
        <dbReference type="EMBL" id="ADV25936.1"/>
    </source>
</evidence>
<reference evidence="4 5" key="1">
    <citation type="submission" date="2011-01" db="EMBL/GenBank/DDBJ databases">
        <title>Complete sequence of Pseudoxanthomonas suwonensis 11-1.</title>
        <authorList>
            <consortium name="US DOE Joint Genome Institute"/>
            <person name="Lucas S."/>
            <person name="Copeland A."/>
            <person name="Lapidus A."/>
            <person name="Cheng J.-F."/>
            <person name="Goodwin L."/>
            <person name="Pitluck S."/>
            <person name="Teshima H."/>
            <person name="Detter J.C."/>
            <person name="Han C."/>
            <person name="Tapia R."/>
            <person name="Land M."/>
            <person name="Hauser L."/>
            <person name="Kyrpides N."/>
            <person name="Ivanova N."/>
            <person name="Ovchinnikova G."/>
            <person name="Siebers A.K."/>
            <person name="Allgaier M."/>
            <person name="Thelen M.P."/>
            <person name="Hugenholtz P."/>
            <person name="Gladden J."/>
            <person name="Woyke T."/>
        </authorList>
    </citation>
    <scope>NUCLEOTIDE SEQUENCE [LARGE SCALE GENOMIC DNA]</scope>
    <source>
        <strain evidence="5">11-1</strain>
    </source>
</reference>
<dbReference type="PANTHER" id="PTHR48084">
    <property type="entry name" value="2-OXOGLUTARATE OXIDOREDUCTASE SUBUNIT KORB-RELATED"/>
    <property type="match status" value="1"/>
</dbReference>
<feature type="domain" description="Pyruvate/ketoisovalerate oxidoreductase catalytic" evidence="2">
    <location>
        <begin position="746"/>
        <end position="932"/>
    </location>
</feature>
<evidence type="ECO:0000259" key="3">
    <source>
        <dbReference type="Pfam" id="PF20169"/>
    </source>
</evidence>
<dbReference type="NCBIfam" id="NF009589">
    <property type="entry name" value="PRK13030.1"/>
    <property type="match status" value="1"/>
</dbReference>
<evidence type="ECO:0000256" key="1">
    <source>
        <dbReference type="ARBA" id="ARBA00023002"/>
    </source>
</evidence>
<dbReference type="RefSeq" id="WP_013533766.1">
    <property type="nucleotide sequence ID" value="NC_014924.1"/>
</dbReference>
<dbReference type="SUPFAM" id="SSF52518">
    <property type="entry name" value="Thiamin diphosphate-binding fold (THDP-binding)"/>
    <property type="match status" value="2"/>
</dbReference>
<dbReference type="NCBIfam" id="NF009588">
    <property type="entry name" value="PRK13029.1"/>
    <property type="match status" value="1"/>
</dbReference>
<feature type="domain" description="DUF6537" evidence="3">
    <location>
        <begin position="1031"/>
        <end position="1230"/>
    </location>
</feature>
<keyword evidence="5" id="KW-1185">Reference proteome</keyword>
<dbReference type="CDD" id="cd02008">
    <property type="entry name" value="TPP_IOR_alpha"/>
    <property type="match status" value="1"/>
</dbReference>
<dbReference type="HOGENOM" id="CLU_009166_1_0_6"/>
<dbReference type="Gene3D" id="3.40.50.970">
    <property type="match status" value="1"/>
</dbReference>
<evidence type="ECO:0000313" key="5">
    <source>
        <dbReference type="Proteomes" id="UP000008632"/>
    </source>
</evidence>
<dbReference type="InterPro" id="IPR046667">
    <property type="entry name" value="DUF6537"/>
</dbReference>
<accession>E6WP37</accession>
<dbReference type="CDD" id="cd07034">
    <property type="entry name" value="TPP_PYR_PFOR_IOR-alpha_like"/>
    <property type="match status" value="1"/>
</dbReference>
<dbReference type="Gene3D" id="3.40.920.10">
    <property type="entry name" value="Pyruvate-ferredoxin oxidoreductase, PFOR, domain III"/>
    <property type="match status" value="1"/>
</dbReference>
<dbReference type="Pfam" id="PF20169">
    <property type="entry name" value="DUF6537"/>
    <property type="match status" value="1"/>
</dbReference>
<dbReference type="PANTHER" id="PTHR48084:SF3">
    <property type="entry name" value="SUBUNIT OF PYRUVATE:FLAVODOXIN OXIDOREDUCTASE"/>
    <property type="match status" value="1"/>
</dbReference>
<keyword evidence="4" id="KW-0670">Pyruvate</keyword>
<dbReference type="SUPFAM" id="SSF52922">
    <property type="entry name" value="TK C-terminal domain-like"/>
    <property type="match status" value="1"/>
</dbReference>
<dbReference type="eggNOG" id="COG1014">
    <property type="taxonomic scope" value="Bacteria"/>
</dbReference>
<dbReference type="SUPFAM" id="SSF53323">
    <property type="entry name" value="Pyruvate-ferredoxin oxidoreductase, PFOR, domain III"/>
    <property type="match status" value="1"/>
</dbReference>
<protein>
    <submittedName>
        <fullName evidence="4">Pyruvate/ketoisovalerate oxidoreductase, catalytic domain</fullName>
    </submittedName>
</protein>
<dbReference type="Proteomes" id="UP000008632">
    <property type="component" value="Chromosome"/>
</dbReference>
<sequence length="1249" mass="137634">MTSTAELTSPASANQPGLDSFDADYTLEHRYTRRDGRIYLSGVQALVRLPLMQQLRDTAAGFNTAGFISGYRGSPLGGFDLELWRARKHLEEAKVRFQPGLNEDLGATMVWGTQQTNLFPGAKVEGVYAMWYGKGPGVDRCGDVFKHGNAAGTSKYGGVLALAADDHACRSSTLPHGSEDEFVSAMMPVLNPAGVQDILDLGLVGWAMSRYTGRWIGFKTIAETVESSASVDVDPFARQIVLPGDFELPPGGLNIRWPDPPLDQEMRLHRYAVRAAQAFARANNIDRIVMDSPRARLGIVTTGKSYLDVLQALEYLGLDEEACRDIGIRVYKVGMTWPLEPQGIAAFARGLEDIVVVEEKRAFIERQMKEQFYNWPEAWGRRPSIVGKYDEAGEWILPSTGELTPATIAGVIGRRIQRFFTTESIEQRLHWMEEKEAEMALPRAQFPRVPHYCSGCPHNTSTRVPEGSRALAGIGCHYMVTWMDRSTDTFTHMGGEGVTWAGQAPFTETEHVFQNLGDGTYFHSGSLAIRQAVAAKVNITYKILYNDAVAMTGGQPVDGTLTVPDIAWQMRAEGIDTIVLVSDDISRWHKRELFPPGMEFHDRAELDAVQQRLRQVKGVSILIYDQTCATEKRRRRKRGKLEDPQKRVMVNTLVCEGCGDCGQKSFCVSVLPQETEFGRKRQIDQSNCNKDYSCVNGFCPSFVTVHGGKPRKGPRAAAESLLDNLPAPPRRTDLERPWNILITGVGGTGVVTIGALLGMAGHLEGKGATVLDQTGLAQKGGAVTTHIRLARTPGDIHAVRIAAGEADLVLGCDMVVVNDYWALSKVRPERSEVVLNTYEAMPGTFTTQPDLHFPAAEIIAGVKLALGGREPRLIDATQLATALLGDAIATNLFMLGYAWQLGLVPLSEGALMRAIELNGAAVEMNRQAFAWGRLAAVDPEAVAKAAGLVANPVTAAEEFADDLQVLPPGDWEGSEWGSTSAPRPATGGREWRGLPALAADAAGNGQASPLDTATGNVAPLPLDDLRLSRSLEELVERRRVFLTAYQDRAYAERYTKLVEKVRAAESARVPGSTALTEAVARYAFKLMAYKDEYEVARLYTGGHFQRRLQQQFEGDYRLHFHLAPPLLAKRDEQGRLVKREYGPWVFTAFRWLARLKFLRGTAFDPFGRTAERRMERQLVEDYFATIERLLQKLDAGNVGLAAQIASIPDQIRGYGHVKEAHLHAAKSREAELLREWDNPLRVVLHADAA</sequence>